<evidence type="ECO:0000256" key="2">
    <source>
        <dbReference type="ARBA" id="ARBA00023235"/>
    </source>
</evidence>
<dbReference type="InterPro" id="IPR001920">
    <property type="entry name" value="Asp/Glu_race"/>
</dbReference>
<evidence type="ECO:0000313" key="3">
    <source>
        <dbReference type="EMBL" id="MBB5144273.1"/>
    </source>
</evidence>
<dbReference type="SUPFAM" id="SSF53681">
    <property type="entry name" value="Aspartate/glutamate racemase"/>
    <property type="match status" value="2"/>
</dbReference>
<dbReference type="PANTHER" id="PTHR21198">
    <property type="entry name" value="GLUTAMATE RACEMASE"/>
    <property type="match status" value="1"/>
</dbReference>
<comment type="caution">
    <text evidence="3">The sequence shown here is derived from an EMBL/GenBank/DDBJ whole genome shotgun (WGS) entry which is preliminary data.</text>
</comment>
<dbReference type="PANTHER" id="PTHR21198:SF7">
    <property type="entry name" value="ASPARTATE-GLUTAMATE RACEMASE FAMILY"/>
    <property type="match status" value="1"/>
</dbReference>
<dbReference type="NCBIfam" id="TIGR00035">
    <property type="entry name" value="asp_race"/>
    <property type="match status" value="1"/>
</dbReference>
<name>A0A7W8FFS2_9BACT</name>
<evidence type="ECO:0000313" key="4">
    <source>
        <dbReference type="Proteomes" id="UP000539075"/>
    </source>
</evidence>
<dbReference type="EC" id="5.1.1.13" evidence="3"/>
<evidence type="ECO:0000256" key="1">
    <source>
        <dbReference type="ARBA" id="ARBA00007847"/>
    </source>
</evidence>
<organism evidence="3 4">
    <name type="scientific">Desulfovibrio intestinalis</name>
    <dbReference type="NCBI Taxonomy" id="58621"/>
    <lineage>
        <taxon>Bacteria</taxon>
        <taxon>Pseudomonadati</taxon>
        <taxon>Thermodesulfobacteriota</taxon>
        <taxon>Desulfovibrionia</taxon>
        <taxon>Desulfovibrionales</taxon>
        <taxon>Desulfovibrionaceae</taxon>
        <taxon>Desulfovibrio</taxon>
    </lineage>
</organism>
<dbReference type="Proteomes" id="UP000539075">
    <property type="component" value="Unassembled WGS sequence"/>
</dbReference>
<dbReference type="EMBL" id="JACHGO010000007">
    <property type="protein sequence ID" value="MBB5144273.1"/>
    <property type="molecule type" value="Genomic_DNA"/>
</dbReference>
<comment type="similarity">
    <text evidence="1">Belongs to the aspartate/glutamate racemases family.</text>
</comment>
<dbReference type="GO" id="GO:0047689">
    <property type="term" value="F:aspartate racemase activity"/>
    <property type="evidence" value="ECO:0007669"/>
    <property type="project" value="UniProtKB-EC"/>
</dbReference>
<dbReference type="Pfam" id="PF01177">
    <property type="entry name" value="Asp_Glu_race"/>
    <property type="match status" value="1"/>
</dbReference>
<accession>A0A7W8FFS2</accession>
<keyword evidence="2 3" id="KW-0413">Isomerase</keyword>
<reference evidence="3 4" key="1">
    <citation type="submission" date="2020-08" db="EMBL/GenBank/DDBJ databases">
        <title>Genomic Encyclopedia of Type Strains, Phase IV (KMG-IV): sequencing the most valuable type-strain genomes for metagenomic binning, comparative biology and taxonomic classification.</title>
        <authorList>
            <person name="Goeker M."/>
        </authorList>
    </citation>
    <scope>NUCLEOTIDE SEQUENCE [LARGE SCALE GENOMIC DNA]</scope>
    <source>
        <strain evidence="3 4">DSM 11275</strain>
    </source>
</reference>
<sequence length="230" mass="25136">MKTIGLLGGMSWESTVSYYQIINRVVKQRLGGFHSAKCLLFSVDFAEIETCQAEGRWDDAAAILADGARRLERGGADFMLICTNTMHKVAPQVAAAVNIPLLHLAEVTANELLRRGMTRAALLGTRYTMEEDFYSGVLQRRGIEVLTPDAEDRGMINDVIFKELCMGRIDEASRQKFLSVIDGLRGQGAQGIVLGCTEIGLLVRPQDTDAPMLDTTLLHATAAAEMALDC</sequence>
<dbReference type="Gene3D" id="3.40.50.1860">
    <property type="match status" value="2"/>
</dbReference>
<keyword evidence="4" id="KW-1185">Reference proteome</keyword>
<gene>
    <name evidence="3" type="ORF">HNQ38_002384</name>
</gene>
<protein>
    <submittedName>
        <fullName evidence="3">Aspartate racemase</fullName>
        <ecNumber evidence="3">5.1.1.13</ecNumber>
    </submittedName>
</protein>
<dbReference type="AlphaFoldDB" id="A0A7W8FFS2"/>
<dbReference type="InterPro" id="IPR015942">
    <property type="entry name" value="Asp/Glu/hydantoin_racemase"/>
</dbReference>
<dbReference type="RefSeq" id="WP_183720922.1">
    <property type="nucleotide sequence ID" value="NZ_JACHGO010000007.1"/>
</dbReference>
<proteinExistence type="inferred from homology"/>
<dbReference type="InterPro" id="IPR004380">
    <property type="entry name" value="Asp_race"/>
</dbReference>